<gene>
    <name evidence="10" type="ORF">Zmor_026113</name>
</gene>
<keyword evidence="4 6" id="KW-0371">Homeobox</keyword>
<feature type="region of interest" description="Disordered" evidence="8">
    <location>
        <begin position="136"/>
        <end position="165"/>
    </location>
</feature>
<dbReference type="PRINTS" id="PR00031">
    <property type="entry name" value="HTHREPRESSR"/>
</dbReference>
<reference evidence="10" key="1">
    <citation type="journal article" date="2023" name="G3 (Bethesda)">
        <title>Whole genome assemblies of Zophobas morio and Tenebrio molitor.</title>
        <authorList>
            <person name="Kaur S."/>
            <person name="Stinson S.A."/>
            <person name="diCenzo G.C."/>
        </authorList>
    </citation>
    <scope>NUCLEOTIDE SEQUENCE</scope>
    <source>
        <strain evidence="10">QUZm001</strain>
    </source>
</reference>
<dbReference type="InterPro" id="IPR000047">
    <property type="entry name" value="HTH_motif"/>
</dbReference>
<dbReference type="PANTHER" id="PTHR24339">
    <property type="entry name" value="HOMEOBOX PROTEIN EMX-RELATED"/>
    <property type="match status" value="1"/>
</dbReference>
<evidence type="ECO:0000313" key="11">
    <source>
        <dbReference type="Proteomes" id="UP001168821"/>
    </source>
</evidence>
<keyword evidence="5 6" id="KW-0539">Nucleus</keyword>
<proteinExistence type="inferred from homology"/>
<evidence type="ECO:0000256" key="1">
    <source>
        <dbReference type="ARBA" id="ARBA00004123"/>
    </source>
</evidence>
<dbReference type="SMART" id="SM00389">
    <property type="entry name" value="HOX"/>
    <property type="match status" value="1"/>
</dbReference>
<dbReference type="Gene3D" id="1.10.10.60">
    <property type="entry name" value="Homeodomain-like"/>
    <property type="match status" value="1"/>
</dbReference>
<dbReference type="Pfam" id="PF00046">
    <property type="entry name" value="Homeodomain"/>
    <property type="match status" value="1"/>
</dbReference>
<evidence type="ECO:0000313" key="10">
    <source>
        <dbReference type="EMBL" id="KAJ3643400.1"/>
    </source>
</evidence>
<evidence type="ECO:0000256" key="7">
    <source>
        <dbReference type="RuleBase" id="RU000682"/>
    </source>
</evidence>
<dbReference type="InterPro" id="IPR050877">
    <property type="entry name" value="EMX-VAX-Noto_Homeobox_TFs"/>
</dbReference>
<comment type="subcellular location">
    <subcellularLocation>
        <location evidence="1 6 7">Nucleus</location>
    </subcellularLocation>
</comment>
<comment type="similarity">
    <text evidence="2">Belongs to the EMX homeobox family.</text>
</comment>
<dbReference type="InterPro" id="IPR017970">
    <property type="entry name" value="Homeobox_CS"/>
</dbReference>
<evidence type="ECO:0000256" key="5">
    <source>
        <dbReference type="ARBA" id="ARBA00023242"/>
    </source>
</evidence>
<dbReference type="GO" id="GO:0007420">
    <property type="term" value="P:brain development"/>
    <property type="evidence" value="ECO:0007669"/>
    <property type="project" value="TreeGrafter"/>
</dbReference>
<feature type="DNA-binding region" description="Homeobox" evidence="6">
    <location>
        <begin position="20"/>
        <end position="79"/>
    </location>
</feature>
<evidence type="ECO:0000256" key="3">
    <source>
        <dbReference type="ARBA" id="ARBA00023125"/>
    </source>
</evidence>
<evidence type="ECO:0000256" key="6">
    <source>
        <dbReference type="PROSITE-ProRule" id="PRU00108"/>
    </source>
</evidence>
<dbReference type="GO" id="GO:0030182">
    <property type="term" value="P:neuron differentiation"/>
    <property type="evidence" value="ECO:0007669"/>
    <property type="project" value="TreeGrafter"/>
</dbReference>
<dbReference type="InterPro" id="IPR009057">
    <property type="entry name" value="Homeodomain-like_sf"/>
</dbReference>
<dbReference type="GO" id="GO:0000978">
    <property type="term" value="F:RNA polymerase II cis-regulatory region sequence-specific DNA binding"/>
    <property type="evidence" value="ECO:0007669"/>
    <property type="project" value="TreeGrafter"/>
</dbReference>
<name>A0AA38M4A5_9CUCU</name>
<evidence type="ECO:0000256" key="2">
    <source>
        <dbReference type="ARBA" id="ARBA00007397"/>
    </source>
</evidence>
<evidence type="ECO:0000259" key="9">
    <source>
        <dbReference type="PROSITE" id="PS50071"/>
    </source>
</evidence>
<dbReference type="PRINTS" id="PR00024">
    <property type="entry name" value="HOMEOBOX"/>
</dbReference>
<comment type="caution">
    <text evidence="10">The sequence shown here is derived from an EMBL/GenBank/DDBJ whole genome shotgun (WGS) entry which is preliminary data.</text>
</comment>
<feature type="domain" description="Homeobox" evidence="9">
    <location>
        <begin position="18"/>
        <end position="78"/>
    </location>
</feature>
<dbReference type="Proteomes" id="UP001168821">
    <property type="component" value="Unassembled WGS sequence"/>
</dbReference>
<dbReference type="PANTHER" id="PTHR24339:SF28">
    <property type="entry name" value="E5-RELATED"/>
    <property type="match status" value="1"/>
</dbReference>
<feature type="region of interest" description="Disordered" evidence="8">
    <location>
        <begin position="72"/>
        <end position="115"/>
    </location>
</feature>
<keyword evidence="3 6" id="KW-0238">DNA-binding</keyword>
<keyword evidence="11" id="KW-1185">Reference proteome</keyword>
<dbReference type="FunFam" id="1.10.10.60:FF:000081">
    <property type="entry name" value="Empty spiracles homeobox 2"/>
    <property type="match status" value="1"/>
</dbReference>
<dbReference type="PROSITE" id="PS00027">
    <property type="entry name" value="HOMEOBOX_1"/>
    <property type="match status" value="1"/>
</dbReference>
<dbReference type="CDD" id="cd00086">
    <property type="entry name" value="homeodomain"/>
    <property type="match status" value="1"/>
</dbReference>
<dbReference type="GO" id="GO:0000981">
    <property type="term" value="F:DNA-binding transcription factor activity, RNA polymerase II-specific"/>
    <property type="evidence" value="ECO:0007669"/>
    <property type="project" value="InterPro"/>
</dbReference>
<dbReference type="InterPro" id="IPR001356">
    <property type="entry name" value="HD"/>
</dbReference>
<dbReference type="SUPFAM" id="SSF46689">
    <property type="entry name" value="Homeodomain-like"/>
    <property type="match status" value="1"/>
</dbReference>
<sequence>MDTLKGPDIPGFLLQPFRKPKRIRTAFSPSQLLKLEHAFEKNHYVVGAERKQLAQSLSLTETQVKVWFQNRRTKHKRMQQEEEAKTSQGGNKSGSQGSQQNNSHHVNKWKQETSDDSQYGEYIDMDMDEECVSDVEIQSGVSSERRKRGLARERPTFRSRSGMSRAQLAKGDVLLQCTNFSLRDVGAD</sequence>
<dbReference type="PROSITE" id="PS50071">
    <property type="entry name" value="HOMEOBOX_2"/>
    <property type="match status" value="1"/>
</dbReference>
<dbReference type="EMBL" id="JALNTZ010000008">
    <property type="protein sequence ID" value="KAJ3643400.1"/>
    <property type="molecule type" value="Genomic_DNA"/>
</dbReference>
<dbReference type="GO" id="GO:0005634">
    <property type="term" value="C:nucleus"/>
    <property type="evidence" value="ECO:0007669"/>
    <property type="project" value="UniProtKB-SubCell"/>
</dbReference>
<feature type="compositionally biased region" description="Low complexity" evidence="8">
    <location>
        <begin position="87"/>
        <end position="103"/>
    </location>
</feature>
<accession>A0AA38M4A5</accession>
<evidence type="ECO:0000256" key="8">
    <source>
        <dbReference type="SAM" id="MobiDB-lite"/>
    </source>
</evidence>
<protein>
    <recommendedName>
        <fullName evidence="9">Homeobox domain-containing protein</fullName>
    </recommendedName>
</protein>
<dbReference type="InterPro" id="IPR020479">
    <property type="entry name" value="HD_metazoa"/>
</dbReference>
<organism evidence="10 11">
    <name type="scientific">Zophobas morio</name>
    <dbReference type="NCBI Taxonomy" id="2755281"/>
    <lineage>
        <taxon>Eukaryota</taxon>
        <taxon>Metazoa</taxon>
        <taxon>Ecdysozoa</taxon>
        <taxon>Arthropoda</taxon>
        <taxon>Hexapoda</taxon>
        <taxon>Insecta</taxon>
        <taxon>Pterygota</taxon>
        <taxon>Neoptera</taxon>
        <taxon>Endopterygota</taxon>
        <taxon>Coleoptera</taxon>
        <taxon>Polyphaga</taxon>
        <taxon>Cucujiformia</taxon>
        <taxon>Tenebrionidae</taxon>
        <taxon>Zophobas</taxon>
    </lineage>
</organism>
<dbReference type="AlphaFoldDB" id="A0AA38M4A5"/>
<evidence type="ECO:0000256" key="4">
    <source>
        <dbReference type="ARBA" id="ARBA00023155"/>
    </source>
</evidence>